<comment type="caution">
    <text evidence="2">The sequence shown here is derived from an EMBL/GenBank/DDBJ whole genome shotgun (WGS) entry which is preliminary data.</text>
</comment>
<protein>
    <recommendedName>
        <fullName evidence="4">YHS domain protein</fullName>
    </recommendedName>
</protein>
<feature type="chain" id="PRO_5016687573" description="YHS domain protein" evidence="1">
    <location>
        <begin position="16"/>
        <end position="151"/>
    </location>
</feature>
<organism evidence="2 3">
    <name type="scientific">Pelagibacterium lacus</name>
    <dbReference type="NCBI Taxonomy" id="2282655"/>
    <lineage>
        <taxon>Bacteria</taxon>
        <taxon>Pseudomonadati</taxon>
        <taxon>Pseudomonadota</taxon>
        <taxon>Alphaproteobacteria</taxon>
        <taxon>Hyphomicrobiales</taxon>
        <taxon>Devosiaceae</taxon>
        <taxon>Pelagibacterium</taxon>
    </lineage>
</organism>
<evidence type="ECO:0008006" key="4">
    <source>
        <dbReference type="Google" id="ProtNLM"/>
    </source>
</evidence>
<accession>A0A369W2Q3</accession>
<proteinExistence type="predicted"/>
<dbReference type="OrthoDB" id="344729at2"/>
<dbReference type="EMBL" id="QQNH01000020">
    <property type="protein sequence ID" value="RDE08247.1"/>
    <property type="molecule type" value="Genomic_DNA"/>
</dbReference>
<reference evidence="3" key="1">
    <citation type="submission" date="2018-07" db="EMBL/GenBank/DDBJ databases">
        <authorList>
            <person name="Liu B.-T."/>
            <person name="Du Z."/>
        </authorList>
    </citation>
    <scope>NUCLEOTIDE SEQUENCE [LARGE SCALE GENOMIC DNA]</scope>
    <source>
        <strain evidence="3">XYN52</strain>
    </source>
</reference>
<evidence type="ECO:0000313" key="3">
    <source>
        <dbReference type="Proteomes" id="UP000253759"/>
    </source>
</evidence>
<evidence type="ECO:0000256" key="1">
    <source>
        <dbReference type="SAM" id="SignalP"/>
    </source>
</evidence>
<keyword evidence="1" id="KW-0732">Signal</keyword>
<gene>
    <name evidence="2" type="ORF">DVH29_12500</name>
</gene>
<feature type="signal peptide" evidence="1">
    <location>
        <begin position="1"/>
        <end position="15"/>
    </location>
</feature>
<evidence type="ECO:0000313" key="2">
    <source>
        <dbReference type="EMBL" id="RDE08247.1"/>
    </source>
</evidence>
<dbReference type="RefSeq" id="WP_114646519.1">
    <property type="nucleotide sequence ID" value="NZ_QQNH01000020.1"/>
</dbReference>
<dbReference type="Proteomes" id="UP000253759">
    <property type="component" value="Unassembled WGS sequence"/>
</dbReference>
<name>A0A369W2Q3_9HYPH</name>
<keyword evidence="3" id="KW-1185">Reference proteome</keyword>
<dbReference type="AlphaFoldDB" id="A0A369W2Q3"/>
<dbReference type="NCBIfam" id="NF041384">
    <property type="entry name" value="YHS_seleno_dom"/>
    <property type="match status" value="1"/>
</dbReference>
<sequence length="151" mass="15974">MLILCLAMGAAPAAAQQKAFVANALTGVALSGYDPVAYFTEGQPRLGLPLHELAWGGTVWYFASAANRDVFAANPEVYAPLFGGHCVTAMARGYLSDGNPQIFRIVGDRLMLFHSVGNREAFALAPAPQLSSAVDNWEALPDYGAQTVSAQ</sequence>